<evidence type="ECO:0000313" key="2">
    <source>
        <dbReference type="EMBL" id="TNN73133.1"/>
    </source>
</evidence>
<sequence>MRSGTLGLPPARTLRRSRLGKLSYSRKTSVRALTEMRDDNKKLIADMQLPEAFAQNPCITDQKKVTTGEDTQKI</sequence>
<feature type="region of interest" description="Disordered" evidence="1">
    <location>
        <begin position="1"/>
        <end position="20"/>
    </location>
</feature>
<gene>
    <name evidence="2" type="ORF">EYF80_016619</name>
</gene>
<reference evidence="2 3" key="1">
    <citation type="submission" date="2019-03" db="EMBL/GenBank/DDBJ databases">
        <title>First draft genome of Liparis tanakae, snailfish: a comprehensive survey of snailfish specific genes.</title>
        <authorList>
            <person name="Kim W."/>
            <person name="Song I."/>
            <person name="Jeong J.-H."/>
            <person name="Kim D."/>
            <person name="Kim S."/>
            <person name="Ryu S."/>
            <person name="Song J.Y."/>
            <person name="Lee S.K."/>
        </authorList>
    </citation>
    <scope>NUCLEOTIDE SEQUENCE [LARGE SCALE GENOMIC DNA]</scope>
    <source>
        <tissue evidence="2">Muscle</tissue>
    </source>
</reference>
<evidence type="ECO:0000313" key="3">
    <source>
        <dbReference type="Proteomes" id="UP000314294"/>
    </source>
</evidence>
<comment type="caution">
    <text evidence="2">The sequence shown here is derived from an EMBL/GenBank/DDBJ whole genome shotgun (WGS) entry which is preliminary data.</text>
</comment>
<protein>
    <submittedName>
        <fullName evidence="2">Uncharacterized protein</fullName>
    </submittedName>
</protein>
<name>A0A4Z2I7I4_9TELE</name>
<organism evidence="2 3">
    <name type="scientific">Liparis tanakae</name>
    <name type="common">Tanaka's snailfish</name>
    <dbReference type="NCBI Taxonomy" id="230148"/>
    <lineage>
        <taxon>Eukaryota</taxon>
        <taxon>Metazoa</taxon>
        <taxon>Chordata</taxon>
        <taxon>Craniata</taxon>
        <taxon>Vertebrata</taxon>
        <taxon>Euteleostomi</taxon>
        <taxon>Actinopterygii</taxon>
        <taxon>Neopterygii</taxon>
        <taxon>Teleostei</taxon>
        <taxon>Neoteleostei</taxon>
        <taxon>Acanthomorphata</taxon>
        <taxon>Eupercaria</taxon>
        <taxon>Perciformes</taxon>
        <taxon>Cottioidei</taxon>
        <taxon>Cottales</taxon>
        <taxon>Liparidae</taxon>
        <taxon>Liparis</taxon>
    </lineage>
</organism>
<dbReference type="AlphaFoldDB" id="A0A4Z2I7I4"/>
<keyword evidence="3" id="KW-1185">Reference proteome</keyword>
<accession>A0A4Z2I7I4</accession>
<evidence type="ECO:0000256" key="1">
    <source>
        <dbReference type="SAM" id="MobiDB-lite"/>
    </source>
</evidence>
<dbReference type="Proteomes" id="UP000314294">
    <property type="component" value="Unassembled WGS sequence"/>
</dbReference>
<dbReference type="EMBL" id="SRLO01000128">
    <property type="protein sequence ID" value="TNN73133.1"/>
    <property type="molecule type" value="Genomic_DNA"/>
</dbReference>
<proteinExistence type="predicted"/>